<evidence type="ECO:0000259" key="7">
    <source>
        <dbReference type="Pfam" id="PF02544"/>
    </source>
</evidence>
<feature type="transmembrane region" description="Helical" evidence="6">
    <location>
        <begin position="78"/>
        <end position="97"/>
    </location>
</feature>
<feature type="transmembrane region" description="Helical" evidence="6">
    <location>
        <begin position="137"/>
        <end position="154"/>
    </location>
</feature>
<dbReference type="PANTHER" id="PTHR10556">
    <property type="entry name" value="3-OXO-5-ALPHA-STEROID 4-DEHYDROGENASE"/>
    <property type="match status" value="1"/>
</dbReference>
<proteinExistence type="inferred from homology"/>
<evidence type="ECO:0000256" key="1">
    <source>
        <dbReference type="ARBA" id="ARBA00004141"/>
    </source>
</evidence>
<keyword evidence="5 6" id="KW-0472">Membrane</keyword>
<evidence type="ECO:0000313" key="9">
    <source>
        <dbReference type="Proteomes" id="UP000030748"/>
    </source>
</evidence>
<dbReference type="Proteomes" id="UP000030748">
    <property type="component" value="Unassembled WGS sequence"/>
</dbReference>
<organism evidence="8 9">
    <name type="scientific">Erythranthe guttata</name>
    <name type="common">Yellow monkey flower</name>
    <name type="synonym">Mimulus guttatus</name>
    <dbReference type="NCBI Taxonomy" id="4155"/>
    <lineage>
        <taxon>Eukaryota</taxon>
        <taxon>Viridiplantae</taxon>
        <taxon>Streptophyta</taxon>
        <taxon>Embryophyta</taxon>
        <taxon>Tracheophyta</taxon>
        <taxon>Spermatophyta</taxon>
        <taxon>Magnoliopsida</taxon>
        <taxon>eudicotyledons</taxon>
        <taxon>Gunneridae</taxon>
        <taxon>Pentapetalae</taxon>
        <taxon>asterids</taxon>
        <taxon>lamiids</taxon>
        <taxon>Lamiales</taxon>
        <taxon>Phrymaceae</taxon>
        <taxon>Erythranthe</taxon>
    </lineage>
</organism>
<dbReference type="FunFam" id="1.20.120.1630:FF:000017">
    <property type="entry name" value="3-oxo-5-alpha-steroid 4-dehydrogenase family protein"/>
    <property type="match status" value="1"/>
</dbReference>
<keyword evidence="9" id="KW-1185">Reference proteome</keyword>
<dbReference type="Gene3D" id="1.20.120.1630">
    <property type="match status" value="1"/>
</dbReference>
<name>A0A022REA2_ERYGU</name>
<dbReference type="PANTHER" id="PTHR10556:SF35">
    <property type="entry name" value="3-OXO-5-ALPHA-STEROID 4-DEHYDROGENASE FAMILY PROTEIN"/>
    <property type="match status" value="1"/>
</dbReference>
<evidence type="ECO:0000256" key="4">
    <source>
        <dbReference type="ARBA" id="ARBA00022989"/>
    </source>
</evidence>
<evidence type="ECO:0000256" key="3">
    <source>
        <dbReference type="ARBA" id="ARBA00022692"/>
    </source>
</evidence>
<comment type="subcellular location">
    <subcellularLocation>
        <location evidence="1">Membrane</location>
        <topology evidence="1">Multi-pass membrane protein</topology>
    </subcellularLocation>
</comment>
<dbReference type="PROSITE" id="PS50244">
    <property type="entry name" value="S5A_REDUCTASE"/>
    <property type="match status" value="1"/>
</dbReference>
<dbReference type="OrthoDB" id="5788137at2759"/>
<feature type="transmembrane region" description="Helical" evidence="6">
    <location>
        <begin position="169"/>
        <end position="189"/>
    </location>
</feature>
<feature type="transmembrane region" description="Helical" evidence="6">
    <location>
        <begin position="15"/>
        <end position="34"/>
    </location>
</feature>
<evidence type="ECO:0000313" key="8">
    <source>
        <dbReference type="EMBL" id="EYU38073.1"/>
    </source>
</evidence>
<dbReference type="GO" id="GO:0016627">
    <property type="term" value="F:oxidoreductase activity, acting on the CH-CH group of donors"/>
    <property type="evidence" value="ECO:0007669"/>
    <property type="project" value="InterPro"/>
</dbReference>
<dbReference type="STRING" id="4155.A0A022REA2"/>
<feature type="transmembrane region" description="Helical" evidence="6">
    <location>
        <begin position="225"/>
        <end position="249"/>
    </location>
</feature>
<dbReference type="GO" id="GO:0016491">
    <property type="term" value="F:oxidoreductase activity"/>
    <property type="evidence" value="ECO:0000318"/>
    <property type="project" value="GO_Central"/>
</dbReference>
<dbReference type="AlphaFoldDB" id="A0A022REA2"/>
<dbReference type="OMA" id="HHILFQN"/>
<dbReference type="EMBL" id="KI630509">
    <property type="protein sequence ID" value="EYU38073.1"/>
    <property type="molecule type" value="Genomic_DNA"/>
</dbReference>
<keyword evidence="3 6" id="KW-0812">Transmembrane</keyword>
<dbReference type="eggNOG" id="KOG1638">
    <property type="taxonomic scope" value="Eukaryota"/>
</dbReference>
<dbReference type="InterPro" id="IPR001104">
    <property type="entry name" value="3-oxo-5_a-steroid_4-DH_C"/>
</dbReference>
<protein>
    <recommendedName>
        <fullName evidence="7">3-oxo-5-alpha-steroid 4-dehydrogenase C-terminal domain-containing protein</fullName>
    </recommendedName>
</protein>
<dbReference type="Pfam" id="PF02544">
    <property type="entry name" value="Steroid_dh"/>
    <property type="match status" value="1"/>
</dbReference>
<keyword evidence="4 6" id="KW-1133">Transmembrane helix</keyword>
<feature type="domain" description="3-oxo-5-alpha-steroid 4-dehydrogenase C-terminal" evidence="7">
    <location>
        <begin position="169"/>
        <end position="278"/>
    </location>
</feature>
<evidence type="ECO:0000256" key="6">
    <source>
        <dbReference type="SAM" id="Phobius"/>
    </source>
</evidence>
<evidence type="ECO:0000256" key="2">
    <source>
        <dbReference type="ARBA" id="ARBA00007742"/>
    </source>
</evidence>
<dbReference type="GO" id="GO:0006629">
    <property type="term" value="P:lipid metabolic process"/>
    <property type="evidence" value="ECO:0007669"/>
    <property type="project" value="InterPro"/>
</dbReference>
<evidence type="ECO:0000256" key="5">
    <source>
        <dbReference type="ARBA" id="ARBA00023136"/>
    </source>
</evidence>
<dbReference type="PhylomeDB" id="A0A022REA2"/>
<dbReference type="InterPro" id="IPR039357">
    <property type="entry name" value="SRD5A/TECR"/>
</dbReference>
<reference evidence="8 9" key="1">
    <citation type="journal article" date="2013" name="Proc. Natl. Acad. Sci. U.S.A.">
        <title>Fine-scale variation in meiotic recombination in Mimulus inferred from population shotgun sequencing.</title>
        <authorList>
            <person name="Hellsten U."/>
            <person name="Wright K.M."/>
            <person name="Jenkins J."/>
            <person name="Shu S."/>
            <person name="Yuan Y."/>
            <person name="Wessler S.R."/>
            <person name="Schmutz J."/>
            <person name="Willis J.H."/>
            <person name="Rokhsar D.S."/>
        </authorList>
    </citation>
    <scope>NUCLEOTIDE SEQUENCE [LARGE SCALE GENOMIC DNA]</scope>
    <source>
        <strain evidence="9">cv. DUN x IM62</strain>
    </source>
</reference>
<dbReference type="GO" id="GO:0016020">
    <property type="term" value="C:membrane"/>
    <property type="evidence" value="ECO:0007669"/>
    <property type="project" value="UniProtKB-SubCell"/>
</dbReference>
<gene>
    <name evidence="8" type="ORF">MIMGU_mgv1a011531mg</name>
</gene>
<accession>A0A022REA2</accession>
<dbReference type="KEGG" id="egt:105957303"/>
<sequence>MVLSVLLNIMYRPPANLAVTAISVFNLVSMAISGRMEVQGKHLQYSKLQSNGTNNNNNENNKNKNVKIVEKAKVPSQLGMFVIYAPAFLAGVSSFALRPSGDLRFNLVRSAITTHFLKRVLEVLFVHKFSGSMDAEIMILLSVSYLLSALTMIYNQELVQGLPEPVIDLKYVGIAMFLLGIGGNFYHHFLLSKLRKDGEKVYQIPQGGLFSLVICPHYLFEIFGFLGISCICQTLYPLCFTVGSVFYLMGRSYATREWYESKFEDFPKEVKALIPYIF</sequence>
<comment type="similarity">
    <text evidence="2">Belongs to the steroid 5-alpha reductase family.</text>
</comment>